<accession>A0A6A5QHK0</accession>
<reference evidence="2" key="1">
    <citation type="journal article" date="2020" name="Stud. Mycol.">
        <title>101 Dothideomycetes genomes: a test case for predicting lifestyles and emergence of pathogens.</title>
        <authorList>
            <person name="Haridas S."/>
            <person name="Albert R."/>
            <person name="Binder M."/>
            <person name="Bloem J."/>
            <person name="Labutti K."/>
            <person name="Salamov A."/>
            <person name="Andreopoulos B."/>
            <person name="Baker S."/>
            <person name="Barry K."/>
            <person name="Bills G."/>
            <person name="Bluhm B."/>
            <person name="Cannon C."/>
            <person name="Castanera R."/>
            <person name="Culley D."/>
            <person name="Daum C."/>
            <person name="Ezra D."/>
            <person name="Gonzalez J."/>
            <person name="Henrissat B."/>
            <person name="Kuo A."/>
            <person name="Liang C."/>
            <person name="Lipzen A."/>
            <person name="Lutzoni F."/>
            <person name="Magnuson J."/>
            <person name="Mondo S."/>
            <person name="Nolan M."/>
            <person name="Ohm R."/>
            <person name="Pangilinan J."/>
            <person name="Park H.-J."/>
            <person name="Ramirez L."/>
            <person name="Alfaro M."/>
            <person name="Sun H."/>
            <person name="Tritt A."/>
            <person name="Yoshinaga Y."/>
            <person name="Zwiers L.-H."/>
            <person name="Turgeon B."/>
            <person name="Goodwin S."/>
            <person name="Spatafora J."/>
            <person name="Crous P."/>
            <person name="Grigoriev I."/>
        </authorList>
    </citation>
    <scope>NUCLEOTIDE SEQUENCE</scope>
    <source>
        <strain evidence="2">HMLAC05119</strain>
    </source>
</reference>
<dbReference type="EMBL" id="ML979138">
    <property type="protein sequence ID" value="KAF1913557.1"/>
    <property type="molecule type" value="Genomic_DNA"/>
</dbReference>
<dbReference type="PANTHER" id="PTHR21660:SF1">
    <property type="entry name" value="ACYL-COENZYME A THIOESTERASE 13"/>
    <property type="match status" value="1"/>
</dbReference>
<dbReference type="InterPro" id="IPR029069">
    <property type="entry name" value="HotDog_dom_sf"/>
</dbReference>
<proteinExistence type="predicted"/>
<dbReference type="AlphaFoldDB" id="A0A6A5QHK0"/>
<dbReference type="InterPro" id="IPR039298">
    <property type="entry name" value="ACOT13"/>
</dbReference>
<keyword evidence="1" id="KW-0378">Hydrolase</keyword>
<protein>
    <recommendedName>
        <fullName evidence="4">Thioesterase domain-containing protein</fullName>
    </recommendedName>
</protein>
<gene>
    <name evidence="2" type="ORF">BDU57DRAFT_456115</name>
</gene>
<dbReference type="SUPFAM" id="SSF54637">
    <property type="entry name" value="Thioesterase/thiol ester dehydrase-isomerase"/>
    <property type="match status" value="1"/>
</dbReference>
<evidence type="ECO:0000256" key="1">
    <source>
        <dbReference type="ARBA" id="ARBA00022801"/>
    </source>
</evidence>
<dbReference type="Gene3D" id="3.10.129.10">
    <property type="entry name" value="Hotdog Thioesterase"/>
    <property type="match status" value="1"/>
</dbReference>
<keyword evidence="3" id="KW-1185">Reference proteome</keyword>
<evidence type="ECO:0000313" key="2">
    <source>
        <dbReference type="EMBL" id="KAF1913557.1"/>
    </source>
</evidence>
<evidence type="ECO:0008006" key="4">
    <source>
        <dbReference type="Google" id="ProtNLM"/>
    </source>
</evidence>
<evidence type="ECO:0000313" key="3">
    <source>
        <dbReference type="Proteomes" id="UP000800096"/>
    </source>
</evidence>
<name>A0A6A5QHK0_AMPQU</name>
<dbReference type="GO" id="GO:0047617">
    <property type="term" value="F:fatty acyl-CoA hydrolase activity"/>
    <property type="evidence" value="ECO:0007669"/>
    <property type="project" value="InterPro"/>
</dbReference>
<organism evidence="2 3">
    <name type="scientific">Ampelomyces quisqualis</name>
    <name type="common">Powdery mildew agent</name>
    <dbReference type="NCBI Taxonomy" id="50730"/>
    <lineage>
        <taxon>Eukaryota</taxon>
        <taxon>Fungi</taxon>
        <taxon>Dikarya</taxon>
        <taxon>Ascomycota</taxon>
        <taxon>Pezizomycotina</taxon>
        <taxon>Dothideomycetes</taxon>
        <taxon>Pleosporomycetidae</taxon>
        <taxon>Pleosporales</taxon>
        <taxon>Pleosporineae</taxon>
        <taxon>Phaeosphaeriaceae</taxon>
        <taxon>Ampelomyces</taxon>
    </lineage>
</organism>
<dbReference type="PANTHER" id="PTHR21660">
    <property type="entry name" value="THIOESTERASE SUPERFAMILY MEMBER-RELATED"/>
    <property type="match status" value="1"/>
</dbReference>
<sequence length="118" mass="13038">MGSQAHKYARIMSESAHLSPFDKIQKWFEVAGEEGYEGHEAKLPKILKLESVTCEPTKNDPHNARTVFSFIVPKELCNMSGSLHGGAVALIFDICTSTTIVACSRDGFWDAGHVSRNR</sequence>
<dbReference type="OrthoDB" id="2831072at2759"/>
<dbReference type="Proteomes" id="UP000800096">
    <property type="component" value="Unassembled WGS sequence"/>
</dbReference>